<proteinExistence type="predicted"/>
<feature type="region of interest" description="Disordered" evidence="1">
    <location>
        <begin position="523"/>
        <end position="542"/>
    </location>
</feature>
<protein>
    <recommendedName>
        <fullName evidence="4">Chromosome partitioning protein ParB</fullName>
    </recommendedName>
</protein>
<organism evidence="2 3">
    <name type="scientific">Burkholderia cenocepacia</name>
    <dbReference type="NCBI Taxonomy" id="95486"/>
    <lineage>
        <taxon>Bacteria</taxon>
        <taxon>Pseudomonadati</taxon>
        <taxon>Pseudomonadota</taxon>
        <taxon>Betaproteobacteria</taxon>
        <taxon>Burkholderiales</taxon>
        <taxon>Burkholderiaceae</taxon>
        <taxon>Burkholderia</taxon>
        <taxon>Burkholderia cepacia complex</taxon>
    </lineage>
</organism>
<gene>
    <name evidence="2" type="ORF">UE95_015205</name>
</gene>
<accession>A0ABD4UDV0</accession>
<comment type="caution">
    <text evidence="2">The sequence shown here is derived from an EMBL/GenBank/DDBJ whole genome shotgun (WGS) entry which is preliminary data.</text>
</comment>
<name>A0ABD4UDV0_9BURK</name>
<dbReference type="AlphaFoldDB" id="A0ABD4UDV0"/>
<sequence>MVDVANDKLVAAQAHDGLKWIALSQAEKDDVSESLFGANDVSEDPEEWDLSPIESLPQWATDEKLEKSAGQLAYERDLAAQPNYEDGARRPGWVQLGDVAKDSWERNPTDRKLPETHQVQYVIRSLSEGDKDLDGAVGAFWSNNDGWGDLKSATRFTTKERMEGNLPVSSKGDSEWMLVEEALDFTRKLQESVSPVAEFEAKVASALEAASGLKVVFSSMLQDRSEHNAIYHAHSGQTAEIVSAGIDPNKETDWDEEALPFLKVRFADGLEVTAFGEELFSHDARFFTLYSAVLGGYAAARESEKFVGPYHLETEGTEADKQAYLTALEEAVTPVIQCFQASWTPQEFRVGNVVKLPVNDLLYSVADLLEKRWEKAGTPGCAVELVLGDVENVRRGNKLDGDRSVRSVLDEASSLLEEWIADGKSASMKESAALEQARAYLSAAVEQTGKLPEGEPTKVRKTVIQFTVLHDDGQDLSSTSLRDIAYECSEGGYIGGGLAVVSNEALTRQQVDAEAAKLGSDASFFDIDPEEDGQSVSPSPGM</sequence>
<dbReference type="EMBL" id="JYMX02000010">
    <property type="protein sequence ID" value="MCW3712635.1"/>
    <property type="molecule type" value="Genomic_DNA"/>
</dbReference>
<evidence type="ECO:0000313" key="2">
    <source>
        <dbReference type="EMBL" id="MCW3712635.1"/>
    </source>
</evidence>
<reference evidence="2 3" key="2">
    <citation type="journal article" date="2017" name="Front. Microbiol.">
        <title>Genomics Reveals a Unique Clone of Burkholderia cenocepacia Harboring an Actively Excising Novel Genomic Island.</title>
        <authorList>
            <person name="Patil P.P."/>
            <person name="Mali S."/>
            <person name="Midha S."/>
            <person name="Gautam V."/>
            <person name="Dash L."/>
            <person name="Kumar S."/>
            <person name="Shastri J."/>
            <person name="Singhal L."/>
            <person name="Patil P.B."/>
        </authorList>
    </citation>
    <scope>NUCLEOTIDE SEQUENCE [LARGE SCALE GENOMIC DNA]</scope>
    <source>
        <strain evidence="2 3">BC-19</strain>
    </source>
</reference>
<evidence type="ECO:0000256" key="1">
    <source>
        <dbReference type="SAM" id="MobiDB-lite"/>
    </source>
</evidence>
<evidence type="ECO:0000313" key="3">
    <source>
        <dbReference type="Proteomes" id="UP000191686"/>
    </source>
</evidence>
<dbReference type="Proteomes" id="UP000191686">
    <property type="component" value="Unassembled WGS sequence"/>
</dbReference>
<dbReference type="RefSeq" id="WP_179148673.1">
    <property type="nucleotide sequence ID" value="NZ_JYMX02000010.1"/>
</dbReference>
<reference evidence="2 3" key="1">
    <citation type="journal article" date="2017" name="Front. Microbiol.">
        <title>Genomics reveals a unique clone of Burkholderia cenocepacia harbouring an actively excising novel genomic island.</title>
        <authorList>
            <person name="Patil P."/>
            <person name="Mali S."/>
            <person name="Midha S."/>
            <person name="Gautam V."/>
            <person name="Dash L."/>
            <person name="Kumar S."/>
            <person name="Shastri J."/>
            <person name="Singhal L."/>
            <person name="Patil P.B."/>
        </authorList>
    </citation>
    <scope>NUCLEOTIDE SEQUENCE [LARGE SCALE GENOMIC DNA]</scope>
    <source>
        <strain evidence="2 3">BC-19</strain>
    </source>
</reference>
<evidence type="ECO:0008006" key="4">
    <source>
        <dbReference type="Google" id="ProtNLM"/>
    </source>
</evidence>